<dbReference type="RefSeq" id="WP_150998481.1">
    <property type="nucleotide sequence ID" value="NZ_BPQY01000019.1"/>
</dbReference>
<proteinExistence type="predicted"/>
<evidence type="ECO:0008006" key="4">
    <source>
        <dbReference type="Google" id="ProtNLM"/>
    </source>
</evidence>
<keyword evidence="1" id="KW-0732">Signal</keyword>
<name>A0A6L3T307_9HYPH</name>
<protein>
    <recommendedName>
        <fullName evidence="4">DUF1795 domain-containing protein</fullName>
    </recommendedName>
</protein>
<keyword evidence="3" id="KW-1185">Reference proteome</keyword>
<feature type="signal peptide" evidence="1">
    <location>
        <begin position="1"/>
        <end position="19"/>
    </location>
</feature>
<accession>A0A6L3T307</accession>
<reference evidence="2 3" key="1">
    <citation type="submission" date="2019-09" db="EMBL/GenBank/DDBJ databases">
        <title>YIM 48816 draft genome.</title>
        <authorList>
            <person name="Jiang L."/>
        </authorList>
    </citation>
    <scope>NUCLEOTIDE SEQUENCE [LARGE SCALE GENOMIC DNA]</scope>
    <source>
        <strain evidence="2 3">YIM 48816</strain>
    </source>
</reference>
<evidence type="ECO:0000313" key="2">
    <source>
        <dbReference type="EMBL" id="KAB1080341.1"/>
    </source>
</evidence>
<feature type="chain" id="PRO_5026747684" description="DUF1795 domain-containing protein" evidence="1">
    <location>
        <begin position="20"/>
        <end position="161"/>
    </location>
</feature>
<dbReference type="Proteomes" id="UP000474159">
    <property type="component" value="Unassembled WGS sequence"/>
</dbReference>
<comment type="caution">
    <text evidence="2">The sequence shown here is derived from an EMBL/GenBank/DDBJ whole genome shotgun (WGS) entry which is preliminary data.</text>
</comment>
<dbReference type="EMBL" id="VZZK01000005">
    <property type="protein sequence ID" value="KAB1080341.1"/>
    <property type="molecule type" value="Genomic_DNA"/>
</dbReference>
<dbReference type="OrthoDB" id="8159080at2"/>
<gene>
    <name evidence="2" type="ORF">F6X53_06480</name>
</gene>
<sequence>MRKFLLGLAFLALALPAEARNFAVPEKNPAVTLRLPDTWKSEEIEYGFSAKSPDGDMFFSVESASKKKLDAMLLANKKWMKENEIDDKVKPEEREMDFNGTAGQVIRYNTTDLNGKTIVDFVILSGGENQVIMITLWGSEEERAANKADIAGIMNSVRPIQ</sequence>
<evidence type="ECO:0000256" key="1">
    <source>
        <dbReference type="SAM" id="SignalP"/>
    </source>
</evidence>
<dbReference type="AlphaFoldDB" id="A0A6L3T307"/>
<organism evidence="2 3">
    <name type="scientific">Methylobacterium soli</name>
    <dbReference type="NCBI Taxonomy" id="553447"/>
    <lineage>
        <taxon>Bacteria</taxon>
        <taxon>Pseudomonadati</taxon>
        <taxon>Pseudomonadota</taxon>
        <taxon>Alphaproteobacteria</taxon>
        <taxon>Hyphomicrobiales</taxon>
        <taxon>Methylobacteriaceae</taxon>
        <taxon>Methylobacterium</taxon>
    </lineage>
</organism>
<evidence type="ECO:0000313" key="3">
    <source>
        <dbReference type="Proteomes" id="UP000474159"/>
    </source>
</evidence>